<dbReference type="GO" id="GO:0003700">
    <property type="term" value="F:DNA-binding transcription factor activity"/>
    <property type="evidence" value="ECO:0007669"/>
    <property type="project" value="InterPro"/>
</dbReference>
<keyword evidence="1" id="KW-0805">Transcription regulation</keyword>
<dbReference type="PROSITE" id="PS01124">
    <property type="entry name" value="HTH_ARAC_FAMILY_2"/>
    <property type="match status" value="1"/>
</dbReference>
<name>A0A8X6EVB2_SALDU</name>
<dbReference type="GO" id="GO:0043565">
    <property type="term" value="F:sequence-specific DNA binding"/>
    <property type="evidence" value="ECO:0007669"/>
    <property type="project" value="InterPro"/>
</dbReference>
<dbReference type="PANTHER" id="PTHR43436:SF2">
    <property type="entry name" value="ARAC_XYLS FAMILY TRANSCRIPTIONAL REGULATOR"/>
    <property type="match status" value="1"/>
</dbReference>
<dbReference type="SMART" id="SM00342">
    <property type="entry name" value="HTH_ARAC"/>
    <property type="match status" value="1"/>
</dbReference>
<proteinExistence type="predicted"/>
<dbReference type="InterPro" id="IPR009594">
    <property type="entry name" value="Tscrpt_reg_HTH_AraC_N"/>
</dbReference>
<evidence type="ECO:0000256" key="2">
    <source>
        <dbReference type="ARBA" id="ARBA00023163"/>
    </source>
</evidence>
<feature type="domain" description="HTH araC/xylS-type" evidence="3">
    <location>
        <begin position="203"/>
        <end position="301"/>
    </location>
</feature>
<dbReference type="PANTHER" id="PTHR43436">
    <property type="entry name" value="ARAC-FAMILY TRANSCRIPTIONAL REGULATOR"/>
    <property type="match status" value="1"/>
</dbReference>
<sequence length="308" mass="35051">MDLMKKWRVMNREAICLQLADKINHLKNNDKIISERLAGIRLLYGVEPGPRTPVMYQPGIIFLFSGHKIGYINKRKFRYDANEYLLLTVPLPFECETWATPEVPLAGIRLDIDVLQLQELLMDIGEDERFQLPMAASGINSATLSDEILCAVERLLDVMERPLDARILGKQIIREILYHVLMGPRGGALLALVSRQTHFSLISRVLKQIEMKYTENLNVEQLAAEANMSVSAFHHNFKAVTSTSPLQYLKSYRLHKARMMMIHDGMKASAAAMRVGYESASQFSREFKRYFGVTPGEDAARMRTMQGS</sequence>
<dbReference type="Gene3D" id="1.10.10.60">
    <property type="entry name" value="Homeodomain-like"/>
    <property type="match status" value="2"/>
</dbReference>
<dbReference type="SUPFAM" id="SSF46689">
    <property type="entry name" value="Homeodomain-like"/>
    <property type="match status" value="2"/>
</dbReference>
<evidence type="ECO:0000313" key="4">
    <source>
        <dbReference type="EMBL" id="EGE31259.1"/>
    </source>
</evidence>
<reference evidence="4" key="1">
    <citation type="journal article" date="2011" name="J. Bacteriol.">
        <title>Genome sequences of Salmonella enterica serovar typhimurium, Choleraesuis, Dublin, and Gallinarum strains of well- defined virulence in food-producing animals.</title>
        <authorList>
            <person name="Richardson E.J."/>
            <person name="Limaye B."/>
            <person name="Inamdar H."/>
            <person name="Datta A."/>
            <person name="Manjari K.S."/>
            <person name="Pullinger G.D."/>
            <person name="Thomson N.R."/>
            <person name="Joshi R.R."/>
            <person name="Watson M."/>
            <person name="Stevens M.P."/>
        </authorList>
    </citation>
    <scope>NUCLEOTIDE SEQUENCE [LARGE SCALE GENOMIC DNA]</scope>
    <source>
        <strain evidence="4">3246</strain>
    </source>
</reference>
<evidence type="ECO:0000256" key="1">
    <source>
        <dbReference type="ARBA" id="ARBA00023015"/>
    </source>
</evidence>
<dbReference type="InterPro" id="IPR009057">
    <property type="entry name" value="Homeodomain-like_sf"/>
</dbReference>
<dbReference type="Pfam" id="PF06719">
    <property type="entry name" value="AraC_N"/>
    <property type="match status" value="1"/>
</dbReference>
<dbReference type="Proteomes" id="UP000002794">
    <property type="component" value="Chromosome"/>
</dbReference>
<keyword evidence="2" id="KW-0804">Transcription</keyword>
<protein>
    <submittedName>
        <fullName evidence="4">Putative AraC-family trancriptional regulatory protein</fullName>
    </submittedName>
</protein>
<organism evidence="4 5">
    <name type="scientific">Salmonella enterica subsp. enterica serovar Dublin str. SD3246</name>
    <dbReference type="NCBI Taxonomy" id="909945"/>
    <lineage>
        <taxon>Bacteria</taxon>
        <taxon>Pseudomonadati</taxon>
        <taxon>Pseudomonadota</taxon>
        <taxon>Gammaproteobacteria</taxon>
        <taxon>Enterobacterales</taxon>
        <taxon>Enterobacteriaceae</taxon>
        <taxon>Salmonella</taxon>
    </lineage>
</organism>
<gene>
    <name evidence="4" type="primary">yqhC</name>
    <name evidence="4" type="ORF">SD3246_3401</name>
</gene>
<evidence type="ECO:0000259" key="3">
    <source>
        <dbReference type="PROSITE" id="PS01124"/>
    </source>
</evidence>
<evidence type="ECO:0000313" key="5">
    <source>
        <dbReference type="Proteomes" id="UP000002794"/>
    </source>
</evidence>
<dbReference type="EMBL" id="CM001151">
    <property type="protein sequence ID" value="EGE31259.1"/>
    <property type="molecule type" value="Genomic_DNA"/>
</dbReference>
<dbReference type="FunFam" id="1.10.10.60:FF:000217">
    <property type="entry name" value="Transcriptional regulator, AraC family"/>
    <property type="match status" value="1"/>
</dbReference>
<dbReference type="InterPro" id="IPR018060">
    <property type="entry name" value="HTH_AraC"/>
</dbReference>
<accession>A0A8X6EVB2</accession>
<dbReference type="Pfam" id="PF12833">
    <property type="entry name" value="HTH_18"/>
    <property type="match status" value="1"/>
</dbReference>
<dbReference type="AlphaFoldDB" id="A0A8X6EVB2"/>